<name>A0ACC5ZMG9_9TELE</name>
<protein>
    <submittedName>
        <fullName evidence="1">Uncharacterized protein</fullName>
    </submittedName>
</protein>
<sequence>MAVQLTDYYFSAAFRSSCNSFPKLPKVLQRRRSPAHAGAMSRDPLSVSAWHGFSPSQLAEHLRLSTQCDVMRNDDCCAVRLDSMSVSHISACV</sequence>
<keyword evidence="2" id="KW-1185">Reference proteome</keyword>
<comment type="caution">
    <text evidence="1">The sequence shown here is derived from an EMBL/GenBank/DDBJ whole genome shotgun (WGS) entry which is preliminary data.</text>
</comment>
<accession>A0ACC5ZMG9</accession>
<evidence type="ECO:0000313" key="2">
    <source>
        <dbReference type="Proteomes" id="UP000830395"/>
    </source>
</evidence>
<organism evidence="1 2">
    <name type="scientific">Pangasius djambal</name>
    <dbReference type="NCBI Taxonomy" id="1691987"/>
    <lineage>
        <taxon>Eukaryota</taxon>
        <taxon>Metazoa</taxon>
        <taxon>Chordata</taxon>
        <taxon>Craniata</taxon>
        <taxon>Vertebrata</taxon>
        <taxon>Euteleostomi</taxon>
        <taxon>Actinopterygii</taxon>
        <taxon>Neopterygii</taxon>
        <taxon>Teleostei</taxon>
        <taxon>Ostariophysi</taxon>
        <taxon>Siluriformes</taxon>
        <taxon>Pangasiidae</taxon>
        <taxon>Pangasius</taxon>
    </lineage>
</organism>
<proteinExistence type="predicted"/>
<evidence type="ECO:0000313" key="1">
    <source>
        <dbReference type="EMBL" id="MCJ8748994.1"/>
    </source>
</evidence>
<gene>
    <name evidence="1" type="ORF">PDJAM_G00171080</name>
</gene>
<reference evidence="1" key="1">
    <citation type="submission" date="2020-02" db="EMBL/GenBank/DDBJ databases">
        <title>Genome sequencing of the panga catfish, Pangasius djambal.</title>
        <authorList>
            <person name="Wen M."/>
            <person name="Zahm M."/>
            <person name="Roques C."/>
            <person name="Cabau C."/>
            <person name="Klopp C."/>
            <person name="Donnadieu C."/>
            <person name="Jouanno E."/>
            <person name="Avarre J.-C."/>
            <person name="Campet M."/>
            <person name="Ha T."/>
            <person name="Dugue R."/>
            <person name="Lampietro C."/>
            <person name="Louis A."/>
            <person name="Herpin A."/>
            <person name="Echchiki A."/>
            <person name="Berthelot C."/>
            <person name="Parey E."/>
            <person name="Roest-Crollius H."/>
            <person name="Braasch I."/>
            <person name="Postlethwait J.H."/>
            <person name="Bobe J."/>
            <person name="Montfort J."/>
            <person name="Bouchez O."/>
            <person name="Begum T."/>
            <person name="Schartl M."/>
            <person name="Gustiano R."/>
            <person name="Guiguen Y."/>
        </authorList>
    </citation>
    <scope>NUCLEOTIDE SEQUENCE</scope>
    <source>
        <strain evidence="1">Pdj_M5554</strain>
    </source>
</reference>
<dbReference type="EMBL" id="CM041002">
    <property type="protein sequence ID" value="MCJ8748994.1"/>
    <property type="molecule type" value="Genomic_DNA"/>
</dbReference>
<dbReference type="Proteomes" id="UP000830395">
    <property type="component" value="Chromosome 28"/>
</dbReference>